<comment type="caution">
    <text evidence="1">The sequence shown here is derived from an EMBL/GenBank/DDBJ whole genome shotgun (WGS) entry which is preliminary data.</text>
</comment>
<evidence type="ECO:0000313" key="1">
    <source>
        <dbReference type="EMBL" id="KAH7909713.1"/>
    </source>
</evidence>
<proteinExistence type="predicted"/>
<evidence type="ECO:0000313" key="2">
    <source>
        <dbReference type="Proteomes" id="UP000790377"/>
    </source>
</evidence>
<gene>
    <name evidence="1" type="ORF">BJ138DRAFT_1010277</name>
</gene>
<dbReference type="EMBL" id="MU267745">
    <property type="protein sequence ID" value="KAH7909713.1"/>
    <property type="molecule type" value="Genomic_DNA"/>
</dbReference>
<dbReference type="Proteomes" id="UP000790377">
    <property type="component" value="Unassembled WGS sequence"/>
</dbReference>
<protein>
    <submittedName>
        <fullName evidence="1">Uncharacterized protein</fullName>
    </submittedName>
</protein>
<sequence length="879" mass="95676">MSPRASSSAPRGASSASAPYTRRAAGQPKSSRQQFSACGACRMRRVRCDLKDLPLTTTAAGMQQPACSNCKERGIKCVDEFAEVKAVKLLRRGRRLQQVEAVYGKAADDESLRPSSGITAVLPTIESPCVPPRQSIIPQLRPEFLNSSFFRRFSIQRPIVEPTEFTARYFAHAKGTATLGIEGQMIAMLLVTWAASFGVDECGNPEDTESTLPTKRSGPGLSGDEDEGFTGAQRQTRIIRTEAMVREILGLIDTHGLLRRATWDGVRVLLLVLPLTQGIQTSMDRLTTYQATLSQIYTLCSLADPNSVNSGLGLYYDALVRARVFWYAYIHEGITTGLRGGRLFLNEDDLAAFQNTLPLQFGSSASGSPPSSSSTSSHTSSSPASPILSEDPRGHSRASMTYFITRQYFSLALAVSQVCHAIHAVLTGPKARLRADAGVALREDSLTEIWEGLEHCWDDFETLRHGAAGVAISGGLIRGEDIERFVSSWQVFIFECHNVIREALKQRIVTQSPHTSPSLRAGSSLSNAPSSDYGAILHMHAQATQKCRTVLPRVLSILNRHLAVPTSGFFLNDAGLISDGCFYAAILLAQSDLDNDMDTPIKCEDGQSWDADVEEGVEICVRALGEIRWVFANSCEREKSVRLAWDARINREGERRRQQSRRRDYIEEPRQEAVYHRTSHPQDSLAYMTPKSSHSTSYHSPQGQLSLVSAAGQTRPQLPPLTVGFSHIESAPNTSVTDDGSSSWATYTPPTTSGSLASKATHRSSSSDSDSPPPHPPIDSLSSIHRSMKHDTDAFYSDVSEVDQFSYSADGVNVASGLTGPGLGGQAWSPPYAHHQVGSGSGYLDPSVIFAHDPLTAATTIVDDDSCPHFGSDCQGFYH</sequence>
<reference evidence="1" key="1">
    <citation type="journal article" date="2021" name="New Phytol.">
        <title>Evolutionary innovations through gain and loss of genes in the ectomycorrhizal Boletales.</title>
        <authorList>
            <person name="Wu G."/>
            <person name="Miyauchi S."/>
            <person name="Morin E."/>
            <person name="Kuo A."/>
            <person name="Drula E."/>
            <person name="Varga T."/>
            <person name="Kohler A."/>
            <person name="Feng B."/>
            <person name="Cao Y."/>
            <person name="Lipzen A."/>
            <person name="Daum C."/>
            <person name="Hundley H."/>
            <person name="Pangilinan J."/>
            <person name="Johnson J."/>
            <person name="Barry K."/>
            <person name="LaButti K."/>
            <person name="Ng V."/>
            <person name="Ahrendt S."/>
            <person name="Min B."/>
            <person name="Choi I.G."/>
            <person name="Park H."/>
            <person name="Plett J.M."/>
            <person name="Magnuson J."/>
            <person name="Spatafora J.W."/>
            <person name="Nagy L.G."/>
            <person name="Henrissat B."/>
            <person name="Grigoriev I.V."/>
            <person name="Yang Z.L."/>
            <person name="Xu J."/>
            <person name="Martin F.M."/>
        </authorList>
    </citation>
    <scope>NUCLEOTIDE SEQUENCE</scope>
    <source>
        <strain evidence="1">ATCC 28755</strain>
    </source>
</reference>
<organism evidence="1 2">
    <name type="scientific">Hygrophoropsis aurantiaca</name>
    <dbReference type="NCBI Taxonomy" id="72124"/>
    <lineage>
        <taxon>Eukaryota</taxon>
        <taxon>Fungi</taxon>
        <taxon>Dikarya</taxon>
        <taxon>Basidiomycota</taxon>
        <taxon>Agaricomycotina</taxon>
        <taxon>Agaricomycetes</taxon>
        <taxon>Agaricomycetidae</taxon>
        <taxon>Boletales</taxon>
        <taxon>Coniophorineae</taxon>
        <taxon>Hygrophoropsidaceae</taxon>
        <taxon>Hygrophoropsis</taxon>
    </lineage>
</organism>
<keyword evidence="2" id="KW-1185">Reference proteome</keyword>
<accession>A0ACB8A9E0</accession>
<name>A0ACB8A9E0_9AGAM</name>